<reference evidence="1 2" key="2">
    <citation type="submission" date="2018-11" db="EMBL/GenBank/DDBJ databases">
        <authorList>
            <consortium name="Pathogen Informatics"/>
        </authorList>
    </citation>
    <scope>NUCLEOTIDE SEQUENCE [LARGE SCALE GENOMIC DNA]</scope>
    <source>
        <strain evidence="1 2">Egypt</strain>
    </source>
</reference>
<dbReference type="AlphaFoldDB" id="A0A183BD94"/>
<dbReference type="WBParaSite" id="ECPE_0001722301-mRNA-1">
    <property type="protein sequence ID" value="ECPE_0001722301-mRNA-1"/>
    <property type="gene ID" value="ECPE_0001722301"/>
</dbReference>
<reference evidence="3" key="1">
    <citation type="submission" date="2016-06" db="UniProtKB">
        <authorList>
            <consortium name="WormBaseParasite"/>
        </authorList>
    </citation>
    <scope>IDENTIFICATION</scope>
</reference>
<gene>
    <name evidence="1" type="ORF">ECPE_LOCUS17179</name>
</gene>
<protein>
    <submittedName>
        <fullName evidence="3">Transposase</fullName>
    </submittedName>
</protein>
<name>A0A183BD94_9TREM</name>
<sequence>MVDAVKGDVKKATIFSYILNEKLSYWHPEKPRGRTISSIDGQAGTSRGNISGHINTQCGGEGDGIHSQRIRYHVDHQARRLRKYHNPPIFPDDQHDERYQGDFHRSSKCHVGFTIADLPMRAVESIGELVMRWPHLRDLCFEEADSPKVDLPIECSVPEAH</sequence>
<evidence type="ECO:0000313" key="1">
    <source>
        <dbReference type="EMBL" id="VDP94467.1"/>
    </source>
</evidence>
<keyword evidence="2" id="KW-1185">Reference proteome</keyword>
<dbReference type="OrthoDB" id="6286413at2759"/>
<dbReference type="EMBL" id="UZAN01067829">
    <property type="protein sequence ID" value="VDP94467.1"/>
    <property type="molecule type" value="Genomic_DNA"/>
</dbReference>
<accession>A0A183BD94</accession>
<proteinExistence type="predicted"/>
<evidence type="ECO:0000313" key="2">
    <source>
        <dbReference type="Proteomes" id="UP000272942"/>
    </source>
</evidence>
<organism evidence="3">
    <name type="scientific">Echinostoma caproni</name>
    <dbReference type="NCBI Taxonomy" id="27848"/>
    <lineage>
        <taxon>Eukaryota</taxon>
        <taxon>Metazoa</taxon>
        <taxon>Spiralia</taxon>
        <taxon>Lophotrochozoa</taxon>
        <taxon>Platyhelminthes</taxon>
        <taxon>Trematoda</taxon>
        <taxon>Digenea</taxon>
        <taxon>Plagiorchiida</taxon>
        <taxon>Echinostomata</taxon>
        <taxon>Echinostomatoidea</taxon>
        <taxon>Echinostomatidae</taxon>
        <taxon>Echinostoma</taxon>
    </lineage>
</organism>
<evidence type="ECO:0000313" key="3">
    <source>
        <dbReference type="WBParaSite" id="ECPE_0001722301-mRNA-1"/>
    </source>
</evidence>
<dbReference type="Proteomes" id="UP000272942">
    <property type="component" value="Unassembled WGS sequence"/>
</dbReference>